<keyword evidence="2 4" id="KW-0067">ATP-binding</keyword>
<keyword evidence="5" id="KW-1185">Reference proteome</keyword>
<organism evidence="4 5">
    <name type="scientific">Paenibacillus farraposensis</name>
    <dbReference type="NCBI Taxonomy" id="2807095"/>
    <lineage>
        <taxon>Bacteria</taxon>
        <taxon>Bacillati</taxon>
        <taxon>Bacillota</taxon>
        <taxon>Bacilli</taxon>
        <taxon>Bacillales</taxon>
        <taxon>Paenibacillaceae</taxon>
        <taxon>Paenibacillus</taxon>
    </lineage>
</organism>
<evidence type="ECO:0000313" key="4">
    <source>
        <dbReference type="EMBL" id="MFD1461290.1"/>
    </source>
</evidence>
<dbReference type="InterPro" id="IPR003439">
    <property type="entry name" value="ABC_transporter-like_ATP-bd"/>
</dbReference>
<dbReference type="InterPro" id="IPR051309">
    <property type="entry name" value="ABCF_ATPase"/>
</dbReference>
<dbReference type="PANTHER" id="PTHR42855">
    <property type="entry name" value="ABC TRANSPORTER ATP-BINDING SUBUNIT"/>
    <property type="match status" value="1"/>
</dbReference>
<proteinExistence type="predicted"/>
<name>A0ABW4DE88_9BACL</name>
<accession>A0ABW4DE88</accession>
<gene>
    <name evidence="4" type="ORF">ACFQ5D_07530</name>
</gene>
<dbReference type="Pfam" id="PF00005">
    <property type="entry name" value="ABC_tran"/>
    <property type="match status" value="2"/>
</dbReference>
<dbReference type="InterPro" id="IPR027417">
    <property type="entry name" value="P-loop_NTPase"/>
</dbReference>
<evidence type="ECO:0000259" key="3">
    <source>
        <dbReference type="PROSITE" id="PS50893"/>
    </source>
</evidence>
<dbReference type="GO" id="GO:0005524">
    <property type="term" value="F:ATP binding"/>
    <property type="evidence" value="ECO:0007669"/>
    <property type="project" value="UniProtKB-KW"/>
</dbReference>
<feature type="domain" description="ABC transporter" evidence="3">
    <location>
        <begin position="2"/>
        <end position="252"/>
    </location>
</feature>
<feature type="domain" description="ABC transporter" evidence="3">
    <location>
        <begin position="320"/>
        <end position="536"/>
    </location>
</feature>
<dbReference type="Gene3D" id="3.40.50.300">
    <property type="entry name" value="P-loop containing nucleotide triphosphate hydrolases"/>
    <property type="match status" value="2"/>
</dbReference>
<dbReference type="InterPro" id="IPR003593">
    <property type="entry name" value="AAA+_ATPase"/>
</dbReference>
<dbReference type="RefSeq" id="WP_229524928.1">
    <property type="nucleotide sequence ID" value="NZ_JAFFQR010000079.1"/>
</dbReference>
<dbReference type="SMART" id="SM00382">
    <property type="entry name" value="AAA"/>
    <property type="match status" value="2"/>
</dbReference>
<dbReference type="PROSITE" id="PS50893">
    <property type="entry name" value="ABC_TRANSPORTER_2"/>
    <property type="match status" value="2"/>
</dbReference>
<dbReference type="Proteomes" id="UP001597340">
    <property type="component" value="Unassembled WGS sequence"/>
</dbReference>
<sequence>MISTSGVTLRYGKRPLFEDVNIKFTPGNCYGLIGANGAGKSTFLKILSGEIEANSGEVHMTPGERMAVLKQNHYEYDEFPVLETVIMGHTRLYEIMKEKDALYAKAEFSEADGLRAGELEGEFAELNGWDAEPDAAALLIGLGIPRDLHDKKMSEMSGNEKVRVLLAQALFGRPNNLLLDEPTNHLDLESIQWLENFLMDYEGTVIVVSHDRHFLNKVCTHIADIDFGKIQMYVGNYDFWYESSQLALTLARDANKKKEEKIKELQAFIQRFSANASKSKQATSRKKQLDKITLDDIRPSNRKYPFINFKPEREAGKQLLTIDSISKSVEGEQVLNQFNLVVNKGDKIAFVGPNGLPKTTLFQILMGEIEADNGEFSWGITTSQAYFPKDNSTYFDNVDLNLVEWLRQYSKDQDETFLRGFLGRMLFSGEEALKKASVLSGGEKVRCMLAKMMLNGANVLLLEEPTNHLDLESITALNNGLIDFDGTVLFTSHDHQFIQTIANRIVEITPNGVIDRTMSYDEYLENEEIAKLRERMYPVEIG</sequence>
<dbReference type="EMBL" id="JBHTNZ010000007">
    <property type="protein sequence ID" value="MFD1461290.1"/>
    <property type="molecule type" value="Genomic_DNA"/>
</dbReference>
<reference evidence="5" key="1">
    <citation type="journal article" date="2019" name="Int. J. Syst. Evol. Microbiol.">
        <title>The Global Catalogue of Microorganisms (GCM) 10K type strain sequencing project: providing services to taxonomists for standard genome sequencing and annotation.</title>
        <authorList>
            <consortium name="The Broad Institute Genomics Platform"/>
            <consortium name="The Broad Institute Genome Sequencing Center for Infectious Disease"/>
            <person name="Wu L."/>
            <person name="Ma J."/>
        </authorList>
    </citation>
    <scope>NUCLEOTIDE SEQUENCE [LARGE SCALE GENOMIC DNA]</scope>
    <source>
        <strain evidence="5">CCM 9147</strain>
    </source>
</reference>
<comment type="caution">
    <text evidence="4">The sequence shown here is derived from an EMBL/GenBank/DDBJ whole genome shotgun (WGS) entry which is preliminary data.</text>
</comment>
<dbReference type="Pfam" id="PF12848">
    <property type="entry name" value="ABC_tran_Xtn"/>
    <property type="match status" value="1"/>
</dbReference>
<dbReference type="CDD" id="cd03221">
    <property type="entry name" value="ABCF_EF-3"/>
    <property type="match status" value="2"/>
</dbReference>
<evidence type="ECO:0000313" key="5">
    <source>
        <dbReference type="Proteomes" id="UP001597340"/>
    </source>
</evidence>
<dbReference type="InterPro" id="IPR032781">
    <property type="entry name" value="ABC_tran_Xtn"/>
</dbReference>
<evidence type="ECO:0000256" key="2">
    <source>
        <dbReference type="ARBA" id="ARBA00022840"/>
    </source>
</evidence>
<dbReference type="PANTHER" id="PTHR42855:SF2">
    <property type="entry name" value="DRUG RESISTANCE ABC TRANSPORTER,ATP-BINDING PROTEIN"/>
    <property type="match status" value="1"/>
</dbReference>
<evidence type="ECO:0000256" key="1">
    <source>
        <dbReference type="ARBA" id="ARBA00022741"/>
    </source>
</evidence>
<keyword evidence="1" id="KW-0547">Nucleotide-binding</keyword>
<dbReference type="SUPFAM" id="SSF52540">
    <property type="entry name" value="P-loop containing nucleoside triphosphate hydrolases"/>
    <property type="match status" value="2"/>
</dbReference>
<protein>
    <submittedName>
        <fullName evidence="4">ABC-F family ATP-binding cassette domain-containing protein</fullName>
    </submittedName>
</protein>